<dbReference type="GO" id="GO:0042910">
    <property type="term" value="F:xenobiotic transmembrane transporter activity"/>
    <property type="evidence" value="ECO:0007669"/>
    <property type="project" value="TreeGrafter"/>
</dbReference>
<dbReference type="RefSeq" id="WP_083712884.1">
    <property type="nucleotide sequence ID" value="NZ_CP019082.1"/>
</dbReference>
<feature type="transmembrane region" description="Helical" evidence="9">
    <location>
        <begin position="368"/>
        <end position="390"/>
    </location>
</feature>
<dbReference type="InterPro" id="IPR001036">
    <property type="entry name" value="Acrflvin-R"/>
</dbReference>
<evidence type="ECO:0000256" key="7">
    <source>
        <dbReference type="ARBA" id="ARBA00023136"/>
    </source>
</evidence>
<feature type="transmembrane region" description="Helical" evidence="9">
    <location>
        <begin position="12"/>
        <end position="34"/>
    </location>
</feature>
<feature type="transmembrane region" description="Helical" evidence="9">
    <location>
        <begin position="964"/>
        <end position="986"/>
    </location>
</feature>
<evidence type="ECO:0000313" key="11">
    <source>
        <dbReference type="Proteomes" id="UP000186309"/>
    </source>
</evidence>
<feature type="transmembrane region" description="Helical" evidence="9">
    <location>
        <begin position="939"/>
        <end position="957"/>
    </location>
</feature>
<protein>
    <submittedName>
        <fullName evidence="10">Efflux pump membrane transporter BepG</fullName>
    </submittedName>
</protein>
<evidence type="ECO:0000256" key="6">
    <source>
        <dbReference type="ARBA" id="ARBA00022989"/>
    </source>
</evidence>
<dbReference type="FunFam" id="1.20.1640.10:FF:000001">
    <property type="entry name" value="Efflux pump membrane transporter"/>
    <property type="match status" value="1"/>
</dbReference>
<feature type="transmembrane region" description="Helical" evidence="9">
    <location>
        <begin position="592"/>
        <end position="622"/>
    </location>
</feature>
<dbReference type="Gene3D" id="1.20.1640.10">
    <property type="entry name" value="Multidrug efflux transporter AcrB transmembrane domain"/>
    <property type="match status" value="3"/>
</dbReference>
<dbReference type="PANTHER" id="PTHR32063:SF11">
    <property type="entry name" value="CATION OR DRUG EFFLUX SYSTEM PROTEIN"/>
    <property type="match status" value="1"/>
</dbReference>
<dbReference type="PRINTS" id="PR00702">
    <property type="entry name" value="ACRIFLAVINRP"/>
</dbReference>
<feature type="transmembrane region" description="Helical" evidence="9">
    <location>
        <begin position="1036"/>
        <end position="1057"/>
    </location>
</feature>
<evidence type="ECO:0000256" key="1">
    <source>
        <dbReference type="ARBA" id="ARBA00004429"/>
    </source>
</evidence>
<keyword evidence="5 9" id="KW-0812">Transmembrane</keyword>
<keyword evidence="7 9" id="KW-0472">Membrane</keyword>
<feature type="transmembrane region" description="Helical" evidence="9">
    <location>
        <begin position="396"/>
        <end position="418"/>
    </location>
</feature>
<dbReference type="Proteomes" id="UP000186309">
    <property type="component" value="Chromosome"/>
</dbReference>
<dbReference type="KEGG" id="pbor:BSF38_02355"/>
<dbReference type="Gene3D" id="3.30.2090.10">
    <property type="entry name" value="Multidrug efflux transporter AcrB TolC docking domain, DN and DC subdomains"/>
    <property type="match status" value="2"/>
</dbReference>
<evidence type="ECO:0000256" key="2">
    <source>
        <dbReference type="ARBA" id="ARBA00022448"/>
    </source>
</evidence>
<dbReference type="EMBL" id="CP019082">
    <property type="protein sequence ID" value="APW60863.1"/>
    <property type="molecule type" value="Genomic_DNA"/>
</dbReference>
<evidence type="ECO:0000256" key="8">
    <source>
        <dbReference type="SAM" id="MobiDB-lite"/>
    </source>
</evidence>
<evidence type="ECO:0000256" key="5">
    <source>
        <dbReference type="ARBA" id="ARBA00022692"/>
    </source>
</evidence>
<feature type="transmembrane region" description="Helical" evidence="9">
    <location>
        <begin position="992"/>
        <end position="1015"/>
    </location>
</feature>
<dbReference type="FunFam" id="3.30.70.1430:FF:000001">
    <property type="entry name" value="Efflux pump membrane transporter"/>
    <property type="match status" value="1"/>
</dbReference>
<feature type="transmembrane region" description="Helical" evidence="9">
    <location>
        <begin position="342"/>
        <end position="361"/>
    </location>
</feature>
<sequence length="1181" mass="127929">MFSRFFIDRPIFAAVLSIIITLAGGITLFTLPLAQYPDITPPTVEVSAYYPGANAQVVADTVAAPIEQQVNGVENMMYMSSQCTNDGNYTLTVTFKPGVDLNMAQVLVQNRESLAEPILPDLVKRRGVSVKKKSPSILMIINVFSPDASRDNLYLSNYATIQLRDELARLDGIGDITYIGQRNYSMRVWLDPQKMTFRNLTSSDVISAIEQQNIQVAAGQLGQPPIDNGQAFQFTITTLGRLSDSEQFADMVLKADAAGGIVRLRDVARVELGAQGYDQACTLDGRPSVALSVYQRPGSNALETANSVRAKMEELKERFPEGLDYAIVYDTTPFIVESVNEVFKTLRDAVILVAVVVLLFLQNWRSALIPLIAVPVAVVGTFAVMAALGFSLNNLTLFGLVLAIGIVVDDAIVVVEAVEHHIEHGRSPREATIKAMEQVSAPVIAVGLVLSAVFIPCAFITGITGQFFRQFALTIATSTVISAFNSLTLSPALAALLLKPRQKGVYQALPRLAFVAMGCWAALTFLAPHVTEWTAANLHVQLPSYLTHDRLGSIAAAIVGCLVGWILSVPLNRLMGWTFFQFNKGFDAATGLYTRIVGGLLRVSLLVLVLYGGLLGVTYWGFTRTPTGFIPSQDKGYLLVNIQLPDSSSLERTQRAMKQAEAAALKQPGVTHTLAIAGQSILMNANAPNFGAMYVMLDEFHTRAHEGLGGPVIAASLQHALQEEIQEGLVNVFEAPPVDGLGTAGGFKIVIEDRGDLGAEELETVANRVVAAGSASPVLQGLFTSFRANTPWLYLDIDREKTQLLGVSISELFNTLQVYLGSLYVNDFNRFGRTWQVNVQGEADFRKQIADLSGLRVRSEQGAMVPLGTLAKIHDVSGPVMIIRYNLYPAATINLNSAPGVSSGQALDAMQKVVSDELPQAMRSDWTELALLQLQTGNTAMLAFGLAVVLVFLVLAAQFESWALPMAVILVVPMCLLCSTVGVNIASMDINIFTQVGFIVLVGLACKNAILIVEFAKSRREYGATSYDATIDACELRLRPIIMTSLAFILGVVPLILSSGAGAEMRKTLGVAVFSGMLGVTLFGIFLTPVFYYVIQRVSDLRTNSRRDRIELEDETEDGHGHGHAFRTHVTDTESADDHGNDRSHAEHVHAAHTNGNGDGARRDGHERDEDLISAGTPPHD</sequence>
<dbReference type="SUPFAM" id="SSF82693">
    <property type="entry name" value="Multidrug efflux transporter AcrB pore domain, PN1, PN2, PC1 and PC2 subdomains"/>
    <property type="match status" value="4"/>
</dbReference>
<feature type="compositionally biased region" description="Basic and acidic residues" evidence="8">
    <location>
        <begin position="1132"/>
        <end position="1150"/>
    </location>
</feature>
<dbReference type="Gene3D" id="3.30.70.1430">
    <property type="entry name" value="Multidrug efflux transporter AcrB pore domain"/>
    <property type="match status" value="2"/>
</dbReference>
<feature type="transmembrane region" description="Helical" evidence="9">
    <location>
        <begin position="439"/>
        <end position="465"/>
    </location>
</feature>
<feature type="transmembrane region" description="Helical" evidence="9">
    <location>
        <begin position="551"/>
        <end position="571"/>
    </location>
</feature>
<proteinExistence type="predicted"/>
<gene>
    <name evidence="10" type="primary">bepG</name>
    <name evidence="10" type="ORF">BSF38_02355</name>
</gene>
<feature type="compositionally biased region" description="Basic and acidic residues" evidence="8">
    <location>
        <begin position="1160"/>
        <end position="1171"/>
    </location>
</feature>
<dbReference type="SUPFAM" id="SSF82714">
    <property type="entry name" value="Multidrug efflux transporter AcrB TolC docking domain, DN and DC subdomains"/>
    <property type="match status" value="2"/>
</dbReference>
<comment type="subcellular location">
    <subcellularLocation>
        <location evidence="1">Cell inner membrane</location>
        <topology evidence="1">Multi-pass membrane protein</topology>
    </subcellularLocation>
</comment>
<dbReference type="GO" id="GO:0005886">
    <property type="term" value="C:plasma membrane"/>
    <property type="evidence" value="ECO:0007669"/>
    <property type="project" value="UniProtKB-SubCell"/>
</dbReference>
<accession>A0A1U7CPR0</accession>
<name>A0A1U7CPR0_9BACT</name>
<dbReference type="AlphaFoldDB" id="A0A1U7CPR0"/>
<keyword evidence="6 9" id="KW-1133">Transmembrane helix</keyword>
<dbReference type="STRING" id="1387353.BSF38_02355"/>
<evidence type="ECO:0000256" key="3">
    <source>
        <dbReference type="ARBA" id="ARBA00022475"/>
    </source>
</evidence>
<feature type="transmembrane region" description="Helical" evidence="9">
    <location>
        <begin position="471"/>
        <end position="497"/>
    </location>
</feature>
<dbReference type="PANTHER" id="PTHR32063">
    <property type="match status" value="1"/>
</dbReference>
<evidence type="ECO:0000256" key="4">
    <source>
        <dbReference type="ARBA" id="ARBA00022519"/>
    </source>
</evidence>
<keyword evidence="2" id="KW-0813">Transport</keyword>
<dbReference type="InterPro" id="IPR027463">
    <property type="entry name" value="AcrB_DN_DC_subdom"/>
</dbReference>
<dbReference type="Gene3D" id="3.30.70.1440">
    <property type="entry name" value="Multidrug efflux transporter AcrB pore domain"/>
    <property type="match status" value="1"/>
</dbReference>
<dbReference type="Pfam" id="PF00873">
    <property type="entry name" value="ACR_tran"/>
    <property type="match status" value="2"/>
</dbReference>
<feature type="transmembrane region" description="Helical" evidence="9">
    <location>
        <begin position="1069"/>
        <end position="1095"/>
    </location>
</feature>
<keyword evidence="11" id="KW-1185">Reference proteome</keyword>
<keyword evidence="4" id="KW-0997">Cell inner membrane</keyword>
<dbReference type="OrthoDB" id="220575at2"/>
<evidence type="ECO:0000256" key="9">
    <source>
        <dbReference type="SAM" id="Phobius"/>
    </source>
</evidence>
<feature type="region of interest" description="Disordered" evidence="8">
    <location>
        <begin position="1132"/>
        <end position="1181"/>
    </location>
</feature>
<evidence type="ECO:0000313" key="10">
    <source>
        <dbReference type="EMBL" id="APW60863.1"/>
    </source>
</evidence>
<reference evidence="11" key="1">
    <citation type="submission" date="2016-12" db="EMBL/GenBank/DDBJ databases">
        <title>Comparative genomics of four Isosphaeraceae planctomycetes: a common pool of plasmids and glycoside hydrolase genes.</title>
        <authorList>
            <person name="Ivanova A."/>
        </authorList>
    </citation>
    <scope>NUCLEOTIDE SEQUENCE [LARGE SCALE GENOMIC DNA]</scope>
    <source>
        <strain evidence="11">PX4</strain>
    </source>
</reference>
<dbReference type="SUPFAM" id="SSF82866">
    <property type="entry name" value="Multidrug efflux transporter AcrB transmembrane domain"/>
    <property type="match status" value="2"/>
</dbReference>
<keyword evidence="3" id="KW-1003">Cell membrane</keyword>
<dbReference type="Gene3D" id="3.30.70.1320">
    <property type="entry name" value="Multidrug efflux transporter AcrB pore domain like"/>
    <property type="match status" value="1"/>
</dbReference>
<feature type="transmembrane region" description="Helical" evidence="9">
    <location>
        <begin position="509"/>
        <end position="531"/>
    </location>
</feature>
<organism evidence="10 11">
    <name type="scientific">Paludisphaera borealis</name>
    <dbReference type="NCBI Taxonomy" id="1387353"/>
    <lineage>
        <taxon>Bacteria</taxon>
        <taxon>Pseudomonadati</taxon>
        <taxon>Planctomycetota</taxon>
        <taxon>Planctomycetia</taxon>
        <taxon>Isosphaerales</taxon>
        <taxon>Isosphaeraceae</taxon>
        <taxon>Paludisphaera</taxon>
    </lineage>
</organism>